<dbReference type="EMBL" id="BSYO01000035">
    <property type="protein sequence ID" value="GMH28687.1"/>
    <property type="molecule type" value="Genomic_DNA"/>
</dbReference>
<keyword evidence="1" id="KW-0732">Signal</keyword>
<sequence>MQKDTRSSTFIFQLFSTSPALVAAADAVTAGAVPHRLLQPVAISDSEVQLISFPTKMLHIRRRSDSQKF</sequence>
<accession>A0AAD3TFW6</accession>
<feature type="signal peptide" evidence="1">
    <location>
        <begin position="1"/>
        <end position="24"/>
    </location>
</feature>
<organism evidence="2 3">
    <name type="scientific">Nepenthes gracilis</name>
    <name type="common">Slender pitcher plant</name>
    <dbReference type="NCBI Taxonomy" id="150966"/>
    <lineage>
        <taxon>Eukaryota</taxon>
        <taxon>Viridiplantae</taxon>
        <taxon>Streptophyta</taxon>
        <taxon>Embryophyta</taxon>
        <taxon>Tracheophyta</taxon>
        <taxon>Spermatophyta</taxon>
        <taxon>Magnoliopsida</taxon>
        <taxon>eudicotyledons</taxon>
        <taxon>Gunneridae</taxon>
        <taxon>Pentapetalae</taxon>
        <taxon>Caryophyllales</taxon>
        <taxon>Nepenthaceae</taxon>
        <taxon>Nepenthes</taxon>
    </lineage>
</organism>
<keyword evidence="3" id="KW-1185">Reference proteome</keyword>
<evidence type="ECO:0000256" key="1">
    <source>
        <dbReference type="SAM" id="SignalP"/>
    </source>
</evidence>
<feature type="chain" id="PRO_5042112253" description="Secreted protein" evidence="1">
    <location>
        <begin position="25"/>
        <end position="69"/>
    </location>
</feature>
<gene>
    <name evidence="2" type="ORF">Nepgr_030530</name>
</gene>
<protein>
    <recommendedName>
        <fullName evidence="4">Secreted protein</fullName>
    </recommendedName>
</protein>
<dbReference type="Proteomes" id="UP001279734">
    <property type="component" value="Unassembled WGS sequence"/>
</dbReference>
<evidence type="ECO:0000313" key="3">
    <source>
        <dbReference type="Proteomes" id="UP001279734"/>
    </source>
</evidence>
<evidence type="ECO:0000313" key="2">
    <source>
        <dbReference type="EMBL" id="GMH28687.1"/>
    </source>
</evidence>
<proteinExistence type="predicted"/>
<evidence type="ECO:0008006" key="4">
    <source>
        <dbReference type="Google" id="ProtNLM"/>
    </source>
</evidence>
<reference evidence="2" key="1">
    <citation type="submission" date="2023-05" db="EMBL/GenBank/DDBJ databases">
        <title>Nepenthes gracilis genome sequencing.</title>
        <authorList>
            <person name="Fukushima K."/>
        </authorList>
    </citation>
    <scope>NUCLEOTIDE SEQUENCE</scope>
    <source>
        <strain evidence="2">SING2019-196</strain>
    </source>
</reference>
<name>A0AAD3TFW6_NEPGR</name>
<comment type="caution">
    <text evidence="2">The sequence shown here is derived from an EMBL/GenBank/DDBJ whole genome shotgun (WGS) entry which is preliminary data.</text>
</comment>
<dbReference type="AlphaFoldDB" id="A0AAD3TFW6"/>